<proteinExistence type="predicted"/>
<evidence type="ECO:0000313" key="2">
    <source>
        <dbReference type="EMBL" id="PRW64934.1"/>
    </source>
</evidence>
<accession>A0A2T0H0Q0</accession>
<dbReference type="AlphaFoldDB" id="A0A2T0H0Q0"/>
<feature type="region of interest" description="Disordered" evidence="1">
    <location>
        <begin position="191"/>
        <end position="265"/>
    </location>
</feature>
<keyword evidence="3" id="KW-1185">Reference proteome</keyword>
<dbReference type="InterPro" id="IPR049762">
    <property type="entry name" value="PoNe_dom"/>
</dbReference>
<feature type="compositionally biased region" description="Basic and acidic residues" evidence="1">
    <location>
        <begin position="227"/>
        <end position="253"/>
    </location>
</feature>
<sequence>MARPPETSRPSPERTEAPGQQREPGDGAQRPNTGQDGPERDPQRPTESPTPRDGDGADTPRDGFDRPEPGTPEYEHKIDDAVERLRGNRTEAGISGHSDPNTADLARRVPDDGRHFTLDAHMGPDGRVHIGDRAYSPEELADVFRRLPEWDGERPLRLISCDSSDFAAELARRLDVPVTAPRGLAWTDSNGRVFASSIGPDGRPTWPPDGGWDTHHPDRTSSPSSEDGFHPPRDGEDPGGRPEDAEARGENKYSHITPPPGYRVHSVNEEGVITYARIDDDSLPMLKEKPNGEVFEPSDSFERKWVQEKYDPIDISDRDNFESIERHLDRNARPYVENIQTPRTSESDPEPFIGEDESIGLRHRSKINEHAEFVREKYHTEIENNQGDKSKVSDEVRSEMSDWGTARSKYGEHFGEAVAEIVSRDFISEKFPGEDITLRPVVEAQASMTGNGNDRFDLPYELIDASGNSKGFLMVEAKSPGADFTSRWHSSGEYKVQQGHPGYFDTIVNCMEDDGLDDLADRIRAARAEGNVHYIGVQARLSEEDGELLVGAQVTEFELPTEERDRYRRDNS</sequence>
<evidence type="ECO:0000313" key="3">
    <source>
        <dbReference type="Proteomes" id="UP000239352"/>
    </source>
</evidence>
<feature type="compositionally biased region" description="Low complexity" evidence="1">
    <location>
        <begin position="1"/>
        <end position="10"/>
    </location>
</feature>
<protein>
    <submittedName>
        <fullName evidence="2">Uncharacterized protein</fullName>
    </submittedName>
</protein>
<evidence type="ECO:0000256" key="1">
    <source>
        <dbReference type="SAM" id="MobiDB-lite"/>
    </source>
</evidence>
<organism evidence="2 3">
    <name type="scientific">Actinopolyspora mortivallis</name>
    <dbReference type="NCBI Taxonomy" id="33906"/>
    <lineage>
        <taxon>Bacteria</taxon>
        <taxon>Bacillati</taxon>
        <taxon>Actinomycetota</taxon>
        <taxon>Actinomycetes</taxon>
        <taxon>Actinopolysporales</taxon>
        <taxon>Actinopolysporaceae</taxon>
        <taxon>Actinopolyspora</taxon>
    </lineage>
</organism>
<reference evidence="2 3" key="1">
    <citation type="submission" date="2018-03" db="EMBL/GenBank/DDBJ databases">
        <title>Actinopolyspora mortivallis from Sahara, screening for active biomolecules.</title>
        <authorList>
            <person name="Selama O."/>
            <person name="Wellington E.M.H."/>
            <person name="Hacene H."/>
        </authorList>
    </citation>
    <scope>NUCLEOTIDE SEQUENCE [LARGE SCALE GENOMIC DNA]</scope>
    <source>
        <strain evidence="2 3">M5A</strain>
    </source>
</reference>
<dbReference type="EMBL" id="PVSR01000002">
    <property type="protein sequence ID" value="PRW64934.1"/>
    <property type="molecule type" value="Genomic_DNA"/>
</dbReference>
<feature type="compositionally biased region" description="Basic and acidic residues" evidence="1">
    <location>
        <begin position="37"/>
        <end position="89"/>
    </location>
</feature>
<dbReference type="InParanoid" id="A0A2T0H0Q0"/>
<dbReference type="RefSeq" id="WP_106112499.1">
    <property type="nucleotide sequence ID" value="NZ_PVSR01000002.1"/>
</dbReference>
<name>A0A2T0H0Q0_ACTMO</name>
<comment type="caution">
    <text evidence="2">The sequence shown here is derived from an EMBL/GenBank/DDBJ whole genome shotgun (WGS) entry which is preliminary data.</text>
</comment>
<gene>
    <name evidence="2" type="ORF">CEP50_03755</name>
</gene>
<dbReference type="CDD" id="cd20739">
    <property type="entry name" value="PoNe_DUF637"/>
    <property type="match status" value="1"/>
</dbReference>
<feature type="region of interest" description="Disordered" evidence="1">
    <location>
        <begin position="1"/>
        <end position="109"/>
    </location>
</feature>
<dbReference type="Proteomes" id="UP000239352">
    <property type="component" value="Unassembled WGS sequence"/>
</dbReference>